<dbReference type="PANTHER" id="PTHR36836">
    <property type="entry name" value="COLANIC ACID BIOSYNTHESIS PROTEIN WCAK"/>
    <property type="match status" value="1"/>
</dbReference>
<organism evidence="3">
    <name type="scientific">Alloyangia mangrovi</name>
    <dbReference type="NCBI Taxonomy" id="1779329"/>
    <lineage>
        <taxon>Bacteria</taxon>
        <taxon>Pseudomonadati</taxon>
        <taxon>Pseudomonadota</taxon>
        <taxon>Alphaproteobacteria</taxon>
        <taxon>Rhodobacterales</taxon>
        <taxon>Roseobacteraceae</taxon>
        <taxon>Alloyangia</taxon>
    </lineage>
</organism>
<dbReference type="PANTHER" id="PTHR36836:SF1">
    <property type="entry name" value="COLANIC ACID BIOSYNTHESIS PROTEIN WCAK"/>
    <property type="match status" value="1"/>
</dbReference>
<protein>
    <submittedName>
        <fullName evidence="2 3">Polysaccharide pyruvyl transferase</fullName>
    </submittedName>
</protein>
<dbReference type="RefSeq" id="WP_095882590.1">
    <property type="nucleotide sequence ID" value="NZ_NTHN02000020.1"/>
</dbReference>
<evidence type="ECO:0000313" key="2">
    <source>
        <dbReference type="EMBL" id="MCT4371045.1"/>
    </source>
</evidence>
<dbReference type="GO" id="GO:0016740">
    <property type="term" value="F:transferase activity"/>
    <property type="evidence" value="ECO:0007669"/>
    <property type="project" value="UniProtKB-KW"/>
</dbReference>
<dbReference type="AlphaFoldDB" id="A0A2A3JUI7"/>
<keyword evidence="3" id="KW-0808">Transferase</keyword>
<dbReference type="Pfam" id="PF04230">
    <property type="entry name" value="PS_pyruv_trans"/>
    <property type="match status" value="1"/>
</dbReference>
<keyword evidence="4" id="KW-1185">Reference proteome</keyword>
<accession>A0A2A3JUI7</accession>
<feature type="domain" description="Polysaccharide pyruvyl transferase" evidence="1">
    <location>
        <begin position="83"/>
        <end position="333"/>
    </location>
</feature>
<proteinExistence type="predicted"/>
<name>A0A2A3JUI7_9RHOB</name>
<dbReference type="OrthoDB" id="1814359at2"/>
<dbReference type="Proteomes" id="UP000217448">
    <property type="component" value="Unassembled WGS sequence"/>
</dbReference>
<evidence type="ECO:0000259" key="1">
    <source>
        <dbReference type="Pfam" id="PF04230"/>
    </source>
</evidence>
<dbReference type="EMBL" id="NTHN01000192">
    <property type="protein sequence ID" value="PBD18812.1"/>
    <property type="molecule type" value="Genomic_DNA"/>
</dbReference>
<reference evidence="3" key="1">
    <citation type="submission" date="2017-09" db="EMBL/GenBank/DDBJ databases">
        <title>Yangia sp. SAOS 153D whole genome sequencing.</title>
        <authorList>
            <person name="Verma A."/>
            <person name="Krishnamurthi S."/>
        </authorList>
    </citation>
    <scope>NUCLEOTIDE SEQUENCE [LARGE SCALE GENOMIC DNA]</scope>
    <source>
        <strain evidence="3">SAOS 153D</strain>
    </source>
</reference>
<evidence type="ECO:0000313" key="3">
    <source>
        <dbReference type="EMBL" id="PBD18812.1"/>
    </source>
</evidence>
<comment type="caution">
    <text evidence="3">The sequence shown here is derived from an EMBL/GenBank/DDBJ whole genome shotgun (WGS) entry which is preliminary data.</text>
</comment>
<gene>
    <name evidence="2" type="ORF">CLG85_012245</name>
    <name evidence="3" type="ORF">CLG85_12630</name>
</gene>
<dbReference type="InterPro" id="IPR007345">
    <property type="entry name" value="Polysacch_pyruvyl_Trfase"/>
</dbReference>
<sequence>MTRISPMPRDPSRALVIGLLGHTVTSSNLGIGALTLSDIRILEEVAATLGRDIRFELTAWHEPHPVYIERPNLRYHPLSRGFILRPEGLRAMARRCDLVLDICGGDSFTDIYGPKRFVMQLAAQAAVTSTGTPLGFAPQTIGPFNRPWVRRGAGWIMRRAAFVCARDALSSDYVRSLKDDRITLFEATDVAFHLPYAPRPKAHEADGKTHVGINVSGLLFAGGYTGKNEFGLKMDYPTLLRRLIRHFSERGDCVVHLIGHVIIDSPSGAGEDDQRACEQLGVEFPGVIVEPPSPGPSEAKRLISAMDYVFGARMHACIAAFSSGVPVLPMAYSRKFIGLFGTLGYGHVADCRAASSAEVEAQILEGFEARDKLAAQIEGANQEAMRRLDLYRSFLAGVLSAQAPRTGASERATNRDIQP</sequence>
<reference evidence="2" key="3">
    <citation type="submission" date="2024-05" db="EMBL/GenBank/DDBJ databases">
        <title>Yangia mangrovi SAOS 153D genome.</title>
        <authorList>
            <person name="Verma A."/>
            <person name="Pal Y."/>
            <person name="Sundharam S."/>
            <person name="Bisht B."/>
            <person name="Srinivasan K."/>
        </authorList>
    </citation>
    <scope>NUCLEOTIDE SEQUENCE</scope>
    <source>
        <strain evidence="2">SAOS 153D</strain>
    </source>
</reference>
<reference evidence="4" key="2">
    <citation type="submission" date="2023-07" db="EMBL/GenBank/DDBJ databases">
        <title>Yangia mangrovi SAOS 153D genome.</title>
        <authorList>
            <person name="Verma A."/>
            <person name="Pal Y."/>
            <person name="Sundharam S."/>
            <person name="Bisht B."/>
            <person name="Srinivasan K."/>
        </authorList>
    </citation>
    <scope>NUCLEOTIDE SEQUENCE [LARGE SCALE GENOMIC DNA]</scope>
    <source>
        <strain evidence="4">SAOS 153D</strain>
    </source>
</reference>
<evidence type="ECO:0000313" key="4">
    <source>
        <dbReference type="Proteomes" id="UP000217448"/>
    </source>
</evidence>
<dbReference type="EMBL" id="NTHN02000020">
    <property type="protein sequence ID" value="MCT4371045.1"/>
    <property type="molecule type" value="Genomic_DNA"/>
</dbReference>